<dbReference type="PANTHER" id="PTHR47331">
    <property type="entry name" value="PHD-TYPE DOMAIN-CONTAINING PROTEIN"/>
    <property type="match status" value="1"/>
</dbReference>
<protein>
    <recommendedName>
        <fullName evidence="3">Reverse transcriptase domain-containing protein</fullName>
    </recommendedName>
</protein>
<dbReference type="SUPFAM" id="SSF56672">
    <property type="entry name" value="DNA/RNA polymerases"/>
    <property type="match status" value="1"/>
</dbReference>
<dbReference type="OrthoDB" id="6430362at2759"/>
<dbReference type="GO" id="GO:0071897">
    <property type="term" value="P:DNA biosynthetic process"/>
    <property type="evidence" value="ECO:0007669"/>
    <property type="project" value="UniProtKB-ARBA"/>
</dbReference>
<gene>
    <name evidence="1" type="ORF">AVEN_56895_1</name>
</gene>
<keyword evidence="2" id="KW-1185">Reference proteome</keyword>
<organism evidence="1 2">
    <name type="scientific">Araneus ventricosus</name>
    <name type="common">Orbweaver spider</name>
    <name type="synonym">Epeira ventricosa</name>
    <dbReference type="NCBI Taxonomy" id="182803"/>
    <lineage>
        <taxon>Eukaryota</taxon>
        <taxon>Metazoa</taxon>
        <taxon>Ecdysozoa</taxon>
        <taxon>Arthropoda</taxon>
        <taxon>Chelicerata</taxon>
        <taxon>Arachnida</taxon>
        <taxon>Araneae</taxon>
        <taxon>Araneomorphae</taxon>
        <taxon>Entelegynae</taxon>
        <taxon>Araneoidea</taxon>
        <taxon>Araneidae</taxon>
        <taxon>Araneus</taxon>
    </lineage>
</organism>
<reference evidence="1 2" key="1">
    <citation type="journal article" date="2019" name="Sci. Rep.">
        <title>Orb-weaving spider Araneus ventricosus genome elucidates the spidroin gene catalogue.</title>
        <authorList>
            <person name="Kono N."/>
            <person name="Nakamura H."/>
            <person name="Ohtoshi R."/>
            <person name="Moran D.A.P."/>
            <person name="Shinohara A."/>
            <person name="Yoshida Y."/>
            <person name="Fujiwara M."/>
            <person name="Mori M."/>
            <person name="Tomita M."/>
            <person name="Arakawa K."/>
        </authorList>
    </citation>
    <scope>NUCLEOTIDE SEQUENCE [LARGE SCALE GENOMIC DNA]</scope>
</reference>
<dbReference type="Proteomes" id="UP000499080">
    <property type="component" value="Unassembled WGS sequence"/>
</dbReference>
<proteinExistence type="predicted"/>
<dbReference type="InterPro" id="IPR043128">
    <property type="entry name" value="Rev_trsase/Diguanyl_cyclase"/>
</dbReference>
<evidence type="ECO:0000313" key="2">
    <source>
        <dbReference type="Proteomes" id="UP000499080"/>
    </source>
</evidence>
<sequence>MGKANSPSEKEDTAMMVILMFVRAATISDLFSLEVLGISDPVEMKSKKENEYLTKLYFEETVRINEVRRYEDSIPWKGDNLSLPTYDDVFKEWGSLDIIEKDTVEPSSLHHEHYLPHRPVVKQHGTTKVRPVFDLSAREVGLPSLNQCLEPESNLLELIPSLLLRSREHKYVIVADIEKAFLQINLRPEDRNFLKYFGGMEKKM</sequence>
<dbReference type="AlphaFoldDB" id="A0A4Y2ETE0"/>
<dbReference type="PANTHER" id="PTHR47331:SF1">
    <property type="entry name" value="GAG-LIKE PROTEIN"/>
    <property type="match status" value="1"/>
</dbReference>
<dbReference type="InterPro" id="IPR043502">
    <property type="entry name" value="DNA/RNA_pol_sf"/>
</dbReference>
<name>A0A4Y2ETE0_ARAVE</name>
<evidence type="ECO:0008006" key="3">
    <source>
        <dbReference type="Google" id="ProtNLM"/>
    </source>
</evidence>
<dbReference type="EMBL" id="BGPR01000692">
    <property type="protein sequence ID" value="GBM31787.1"/>
    <property type="molecule type" value="Genomic_DNA"/>
</dbReference>
<dbReference type="Gene3D" id="3.30.70.270">
    <property type="match status" value="1"/>
</dbReference>
<accession>A0A4Y2ETE0</accession>
<dbReference type="Gene3D" id="3.10.10.10">
    <property type="entry name" value="HIV Type 1 Reverse Transcriptase, subunit A, domain 1"/>
    <property type="match status" value="1"/>
</dbReference>
<evidence type="ECO:0000313" key="1">
    <source>
        <dbReference type="EMBL" id="GBM31787.1"/>
    </source>
</evidence>
<comment type="caution">
    <text evidence="1">The sequence shown here is derived from an EMBL/GenBank/DDBJ whole genome shotgun (WGS) entry which is preliminary data.</text>
</comment>